<dbReference type="EMBL" id="WOGT01000001">
    <property type="protein sequence ID" value="MUN54334.1"/>
    <property type="molecule type" value="Genomic_DNA"/>
</dbReference>
<protein>
    <recommendedName>
        <fullName evidence="3">Amidohydrolase family protein</fullName>
    </recommendedName>
</protein>
<accession>A0A7K1LGL3</accession>
<gene>
    <name evidence="1" type="ORF">GMA10_03740</name>
</gene>
<evidence type="ECO:0008006" key="3">
    <source>
        <dbReference type="Google" id="ProtNLM"/>
    </source>
</evidence>
<evidence type="ECO:0000313" key="2">
    <source>
        <dbReference type="Proteomes" id="UP000462152"/>
    </source>
</evidence>
<name>A0A7K1LGL3_9MICC</name>
<organism evidence="1 2">
    <name type="scientific">Rothia koreensis</name>
    <dbReference type="NCBI Taxonomy" id="592378"/>
    <lineage>
        <taxon>Bacteria</taxon>
        <taxon>Bacillati</taxon>
        <taxon>Actinomycetota</taxon>
        <taxon>Actinomycetes</taxon>
        <taxon>Micrococcales</taxon>
        <taxon>Micrococcaceae</taxon>
        <taxon>Rothia</taxon>
    </lineage>
</organism>
<proteinExistence type="predicted"/>
<dbReference type="InterPro" id="IPR011059">
    <property type="entry name" value="Metal-dep_hydrolase_composite"/>
</dbReference>
<dbReference type="SUPFAM" id="SSF51338">
    <property type="entry name" value="Composite domain of metallo-dependent hydrolases"/>
    <property type="match status" value="1"/>
</dbReference>
<dbReference type="RefSeq" id="WP_129314384.1">
    <property type="nucleotide sequence ID" value="NZ_NOIQ01000001.1"/>
</dbReference>
<comment type="caution">
    <text evidence="1">The sequence shown here is derived from an EMBL/GenBank/DDBJ whole genome shotgun (WGS) entry which is preliminary data.</text>
</comment>
<dbReference type="Proteomes" id="UP000462152">
    <property type="component" value="Unassembled WGS sequence"/>
</dbReference>
<sequence length="282" mass="30367">MITHNYGDATVMYRNGSVYSPADPFATAVLVQGDRVVWVGEEAGADSLTDDKVTTVDLDGLVLVPGFVGRADSTPGESDRSAMIAAGYTACIVDDTQRSIQLHSFSEEPDRELPAEVVVRRQSQPADSSGKSEMLIEASLSDTGWIDLVREELRLGSAVGLLPGGQMVGAESTVNPWAWATLGLRSDVDEVGLPTRATFTAQTRGVKRLFRAGGPFGGQIVPDSLAEFTGWRAEALMVQTADSRIAAWSTDPRARTPLLPELVGEKYPVFELSRIGSTEYRM</sequence>
<evidence type="ECO:0000313" key="1">
    <source>
        <dbReference type="EMBL" id="MUN54334.1"/>
    </source>
</evidence>
<dbReference type="OrthoDB" id="3238066at2"/>
<reference evidence="1 2" key="1">
    <citation type="submission" date="2019-12" db="EMBL/GenBank/DDBJ databases">
        <authorList>
            <person name="Li J."/>
            <person name="Shi Y."/>
            <person name="Xu G."/>
            <person name="Xiao D."/>
            <person name="Ran X."/>
        </authorList>
    </citation>
    <scope>NUCLEOTIDE SEQUENCE [LARGE SCALE GENOMIC DNA]</scope>
    <source>
        <strain evidence="1 2">JCM 15915</strain>
    </source>
</reference>
<dbReference type="AlphaFoldDB" id="A0A7K1LGL3"/>
<keyword evidence="2" id="KW-1185">Reference proteome</keyword>
<dbReference type="Gene3D" id="2.30.40.10">
    <property type="entry name" value="Urease, subunit C, domain 1"/>
    <property type="match status" value="1"/>
</dbReference>
<dbReference type="GO" id="GO:0016810">
    <property type="term" value="F:hydrolase activity, acting on carbon-nitrogen (but not peptide) bonds"/>
    <property type="evidence" value="ECO:0007669"/>
    <property type="project" value="InterPro"/>
</dbReference>